<comment type="cofactor">
    <cofactor evidence="2">
        <name>FAD</name>
        <dbReference type="ChEBI" id="CHEBI:57692"/>
    </cofactor>
</comment>
<feature type="domain" description="Glucose-methanol-choline oxidoreductase N-terminal" evidence="5">
    <location>
        <begin position="119"/>
        <end position="142"/>
    </location>
</feature>
<feature type="signal peptide" evidence="4">
    <location>
        <begin position="1"/>
        <end position="24"/>
    </location>
</feature>
<comment type="similarity">
    <text evidence="1 3">Belongs to the GMC oxidoreductase family.</text>
</comment>
<dbReference type="SUPFAM" id="SSF51905">
    <property type="entry name" value="FAD/NAD(P)-binding domain"/>
    <property type="match status" value="1"/>
</dbReference>
<feature type="binding site" evidence="2">
    <location>
        <position position="258"/>
    </location>
    <ligand>
        <name>FAD</name>
        <dbReference type="ChEBI" id="CHEBI:57692"/>
    </ligand>
</feature>
<proteinExistence type="inferred from homology"/>
<reference evidence="6" key="1">
    <citation type="submission" date="2020-11" db="EMBL/GenBank/DDBJ databases">
        <authorList>
            <person name="Tran Van P."/>
        </authorList>
    </citation>
    <scope>NUCLEOTIDE SEQUENCE</scope>
</reference>
<dbReference type="Pfam" id="PF00732">
    <property type="entry name" value="GMC_oxred_N"/>
    <property type="match status" value="1"/>
</dbReference>
<dbReference type="PROSITE" id="PS00623">
    <property type="entry name" value="GMC_OXRED_1"/>
    <property type="match status" value="1"/>
</dbReference>
<evidence type="ECO:0000259" key="5">
    <source>
        <dbReference type="PROSITE" id="PS00623"/>
    </source>
</evidence>
<gene>
    <name evidence="6" type="ORF">OSB1V03_LOCUS4041</name>
</gene>
<dbReference type="GO" id="GO:0016614">
    <property type="term" value="F:oxidoreductase activity, acting on CH-OH group of donors"/>
    <property type="evidence" value="ECO:0007669"/>
    <property type="project" value="InterPro"/>
</dbReference>
<feature type="binding site" evidence="2">
    <location>
        <position position="539"/>
    </location>
    <ligand>
        <name>FAD</name>
        <dbReference type="ChEBI" id="CHEBI:57692"/>
    </ligand>
</feature>
<keyword evidence="3" id="KW-0285">Flavoprotein</keyword>
<feature type="binding site" evidence="2">
    <location>
        <position position="121"/>
    </location>
    <ligand>
        <name>FAD</name>
        <dbReference type="ChEBI" id="CHEBI:57692"/>
    </ligand>
</feature>
<dbReference type="AlphaFoldDB" id="A0A7R9KIR4"/>
<dbReference type="Gene3D" id="3.30.560.10">
    <property type="entry name" value="Glucose Oxidase, domain 3"/>
    <property type="match status" value="1"/>
</dbReference>
<dbReference type="Proteomes" id="UP000759131">
    <property type="component" value="Unassembled WGS sequence"/>
</dbReference>
<evidence type="ECO:0000313" key="7">
    <source>
        <dbReference type="Proteomes" id="UP000759131"/>
    </source>
</evidence>
<dbReference type="EMBL" id="CAJPIZ010001749">
    <property type="protein sequence ID" value="CAG2104016.1"/>
    <property type="molecule type" value="Genomic_DNA"/>
</dbReference>
<evidence type="ECO:0000256" key="3">
    <source>
        <dbReference type="RuleBase" id="RU003968"/>
    </source>
</evidence>
<feature type="chain" id="PRO_5035591520" description="Glucose-methanol-choline oxidoreductase N-terminal domain-containing protein" evidence="4">
    <location>
        <begin position="25"/>
        <end position="596"/>
    </location>
</feature>
<dbReference type="PANTHER" id="PTHR11552">
    <property type="entry name" value="GLUCOSE-METHANOL-CHOLINE GMC OXIDOREDUCTASE"/>
    <property type="match status" value="1"/>
</dbReference>
<dbReference type="Gene3D" id="3.50.50.60">
    <property type="entry name" value="FAD/NAD(P)-binding domain"/>
    <property type="match status" value="1"/>
</dbReference>
<evidence type="ECO:0000256" key="4">
    <source>
        <dbReference type="SAM" id="SignalP"/>
    </source>
</evidence>
<dbReference type="PIRSF" id="PIRSF000137">
    <property type="entry name" value="Alcohol_oxidase"/>
    <property type="match status" value="1"/>
</dbReference>
<dbReference type="InterPro" id="IPR012132">
    <property type="entry name" value="GMC_OxRdtase"/>
</dbReference>
<keyword evidence="7" id="KW-1185">Reference proteome</keyword>
<evidence type="ECO:0000256" key="1">
    <source>
        <dbReference type="ARBA" id="ARBA00010790"/>
    </source>
</evidence>
<dbReference type="PANTHER" id="PTHR11552:SF227">
    <property type="entry name" value="GLUCOSE DEHYDROGENASE [FAD, QUINONE]-LIKE PROTEIN"/>
    <property type="match status" value="1"/>
</dbReference>
<name>A0A7R9KIR4_9ACAR</name>
<dbReference type="InterPro" id="IPR000172">
    <property type="entry name" value="GMC_OxRdtase_N"/>
</dbReference>
<dbReference type="SUPFAM" id="SSF54373">
    <property type="entry name" value="FAD-linked reductases, C-terminal domain"/>
    <property type="match status" value="1"/>
</dbReference>
<sequence length="596" mass="65517">MVTNIVPALLPALVPLATLLWIRAADHSISISRNNWDQEYDYIVIGGGSAGAVMANRLSEDPAIKVLLLEAGGSENLFSDIPIAAATLQMTPIDWGYQTEPQEASCFGLINRRSRWPRGRVLGGSSVLNYMLYIRGNSRDYDGWAKNGAYGWSWDEVLPYFIKSEDNRDPSIAYNGYHGVGGHLTVSSPPDASPIATAFPEAGKHLGYPNIDLNGPTNAGFAIPQGTIRRGARCSTSKAFLQSARDRPNLHVVTFAYVTKIIFNEFKRAQAVQFDRFSLTHVVYAKKEVILSAGSINSVQLLILSGIGPKDHLAELGIPLLADLPVGLNLQDHIYPGGPMTTLGGVEGLGFIKTKYANQTDDYPDFEIHMLNGGPTSDDGQTFRRVQGFTREMWEKVYVPYLPYDTFSMYPVLLRPKSIGYIKLRSSNPYDPPIIDPKYLTHPDDILSMVDAMKISIAVGLTPPYQAMNSQLFTTVFPGCEVYKMWSDEYLACVARTYTATIYHPVGTAKMGPPWDPTAVVDPELRVLGGIKGLRVVDGSIMPKLVSGNTNAPIIMIAEKAADIIKGVQLPPVRPTPQEPNDSFFDNFNILGKKKR</sequence>
<dbReference type="Pfam" id="PF05199">
    <property type="entry name" value="GMC_oxred_C"/>
    <property type="match status" value="1"/>
</dbReference>
<dbReference type="EMBL" id="OC856324">
    <property type="protein sequence ID" value="CAD7623586.1"/>
    <property type="molecule type" value="Genomic_DNA"/>
</dbReference>
<evidence type="ECO:0000313" key="6">
    <source>
        <dbReference type="EMBL" id="CAD7623586.1"/>
    </source>
</evidence>
<dbReference type="InterPro" id="IPR007867">
    <property type="entry name" value="GMC_OxRtase_C"/>
</dbReference>
<accession>A0A7R9KIR4</accession>
<organism evidence="6">
    <name type="scientific">Medioppia subpectinata</name>
    <dbReference type="NCBI Taxonomy" id="1979941"/>
    <lineage>
        <taxon>Eukaryota</taxon>
        <taxon>Metazoa</taxon>
        <taxon>Ecdysozoa</taxon>
        <taxon>Arthropoda</taxon>
        <taxon>Chelicerata</taxon>
        <taxon>Arachnida</taxon>
        <taxon>Acari</taxon>
        <taxon>Acariformes</taxon>
        <taxon>Sarcoptiformes</taxon>
        <taxon>Oribatida</taxon>
        <taxon>Brachypylina</taxon>
        <taxon>Oppioidea</taxon>
        <taxon>Oppiidae</taxon>
        <taxon>Medioppia</taxon>
    </lineage>
</organism>
<protein>
    <recommendedName>
        <fullName evidence="5">Glucose-methanol-choline oxidoreductase N-terminal domain-containing protein</fullName>
    </recommendedName>
</protein>
<keyword evidence="4" id="KW-0732">Signal</keyword>
<dbReference type="GO" id="GO:0050660">
    <property type="term" value="F:flavin adenine dinucleotide binding"/>
    <property type="evidence" value="ECO:0007669"/>
    <property type="project" value="InterPro"/>
</dbReference>
<keyword evidence="2 3" id="KW-0274">FAD</keyword>
<dbReference type="InterPro" id="IPR036188">
    <property type="entry name" value="FAD/NAD-bd_sf"/>
</dbReference>
<dbReference type="OrthoDB" id="269227at2759"/>
<evidence type="ECO:0000256" key="2">
    <source>
        <dbReference type="PIRSR" id="PIRSR000137-2"/>
    </source>
</evidence>